<evidence type="ECO:0000256" key="2">
    <source>
        <dbReference type="ARBA" id="ARBA00022737"/>
    </source>
</evidence>
<evidence type="ECO:0000256" key="1">
    <source>
        <dbReference type="ARBA" id="ARBA00022574"/>
    </source>
</evidence>
<comment type="caution">
    <text evidence="4">The sequence shown here is derived from an EMBL/GenBank/DDBJ whole genome shotgun (WGS) entry which is preliminary data.</text>
</comment>
<evidence type="ECO:0000313" key="4">
    <source>
        <dbReference type="EMBL" id="GAG68333.1"/>
    </source>
</evidence>
<dbReference type="PANTHER" id="PTHR19871:SF14">
    <property type="entry name" value="DUF4062 DOMAIN-CONTAINING PROTEIN"/>
    <property type="match status" value="1"/>
</dbReference>
<sequence length="287" mass="33224">VVDTIIRTYLGKVTGSQVRFCPSSKLEKTKINPNIPSIIIDLFKWLSLDENHGQVFVSNSLNYLAVAKNGLTEDEIIDILSEDPDVLKDFDKQSRHKLITYNGKIKLPIVLWSRFYHDIEPYLANRRADGTITLNFFHSQFQKAIIKYYLTTKVRKRNHLILARYFGKQKINPRKISELPYNLIHSLPSRFNDNEKEEESLIVQQAAECLINVSKDSKGDLAKHIEEIEPIGKWLFNINNHENVIGLVDDTLEEIENQCYWTHIEKFLAIGIKSAENLNLIDKKALF</sequence>
<dbReference type="Pfam" id="PF25469">
    <property type="entry name" value="WHD_NWD1"/>
    <property type="match status" value="1"/>
</dbReference>
<feature type="domain" description="NWD1/2-like winged helix-turn-helix" evidence="3">
    <location>
        <begin position="49"/>
        <end position="151"/>
    </location>
</feature>
<accession>X1A6B6</accession>
<evidence type="ECO:0000259" key="3">
    <source>
        <dbReference type="Pfam" id="PF25469"/>
    </source>
</evidence>
<dbReference type="InterPro" id="IPR052752">
    <property type="entry name" value="NACHT-WD_repeat"/>
</dbReference>
<dbReference type="AlphaFoldDB" id="X1A6B6"/>
<dbReference type="EMBL" id="BART01009433">
    <property type="protein sequence ID" value="GAG68333.1"/>
    <property type="molecule type" value="Genomic_DNA"/>
</dbReference>
<dbReference type="InterPro" id="IPR057588">
    <property type="entry name" value="NWD1/2-like_WH"/>
</dbReference>
<feature type="non-terminal residue" evidence="4">
    <location>
        <position position="1"/>
    </location>
</feature>
<dbReference type="PANTHER" id="PTHR19871">
    <property type="entry name" value="BETA TRANSDUCIN-RELATED PROTEIN"/>
    <property type="match status" value="1"/>
</dbReference>
<protein>
    <recommendedName>
        <fullName evidence="3">NWD1/2-like winged helix-turn-helix domain-containing protein</fullName>
    </recommendedName>
</protein>
<proteinExistence type="predicted"/>
<gene>
    <name evidence="4" type="ORF">S01H4_20906</name>
</gene>
<organism evidence="4">
    <name type="scientific">marine sediment metagenome</name>
    <dbReference type="NCBI Taxonomy" id="412755"/>
    <lineage>
        <taxon>unclassified sequences</taxon>
        <taxon>metagenomes</taxon>
        <taxon>ecological metagenomes</taxon>
    </lineage>
</organism>
<keyword evidence="2" id="KW-0677">Repeat</keyword>
<reference evidence="4" key="1">
    <citation type="journal article" date="2014" name="Front. Microbiol.">
        <title>High frequency of phylogenetically diverse reductive dehalogenase-homologous genes in deep subseafloor sedimentary metagenomes.</title>
        <authorList>
            <person name="Kawai M."/>
            <person name="Futagami T."/>
            <person name="Toyoda A."/>
            <person name="Takaki Y."/>
            <person name="Nishi S."/>
            <person name="Hori S."/>
            <person name="Arai W."/>
            <person name="Tsubouchi T."/>
            <person name="Morono Y."/>
            <person name="Uchiyama I."/>
            <person name="Ito T."/>
            <person name="Fujiyama A."/>
            <person name="Inagaki F."/>
            <person name="Takami H."/>
        </authorList>
    </citation>
    <scope>NUCLEOTIDE SEQUENCE</scope>
    <source>
        <strain evidence="4">Expedition CK06-06</strain>
    </source>
</reference>
<name>X1A6B6_9ZZZZ</name>
<keyword evidence="1" id="KW-0853">WD repeat</keyword>